<proteinExistence type="predicted"/>
<reference evidence="1 2" key="1">
    <citation type="journal article" date="2016" name="Nat. Commun.">
        <title>Thousands of microbial genomes shed light on interconnected biogeochemical processes in an aquifer system.</title>
        <authorList>
            <person name="Anantharaman K."/>
            <person name="Brown C.T."/>
            <person name="Hug L.A."/>
            <person name="Sharon I."/>
            <person name="Castelle C.J."/>
            <person name="Probst A.J."/>
            <person name="Thomas B.C."/>
            <person name="Singh A."/>
            <person name="Wilkins M.J."/>
            <person name="Karaoz U."/>
            <person name="Brodie E.L."/>
            <person name="Williams K.H."/>
            <person name="Hubbard S.S."/>
            <person name="Banfield J.F."/>
        </authorList>
    </citation>
    <scope>NUCLEOTIDE SEQUENCE [LARGE SCALE GENOMIC DNA]</scope>
</reference>
<accession>A0A1F7TL50</accession>
<organism evidence="1 2">
    <name type="scientific">Candidatus Uhrbacteria bacterium RIFCSPHIGHO2_01_FULL_63_20</name>
    <dbReference type="NCBI Taxonomy" id="1802385"/>
    <lineage>
        <taxon>Bacteria</taxon>
        <taxon>Candidatus Uhriibacteriota</taxon>
    </lineage>
</organism>
<name>A0A1F7TL50_9BACT</name>
<evidence type="ECO:0000313" key="2">
    <source>
        <dbReference type="Proteomes" id="UP000177885"/>
    </source>
</evidence>
<dbReference type="Proteomes" id="UP000177885">
    <property type="component" value="Unassembled WGS sequence"/>
</dbReference>
<dbReference type="EMBL" id="MGDT01000006">
    <property type="protein sequence ID" value="OGL66701.1"/>
    <property type="molecule type" value="Genomic_DNA"/>
</dbReference>
<dbReference type="AlphaFoldDB" id="A0A1F7TL50"/>
<dbReference type="STRING" id="1802385.A2856_02965"/>
<comment type="caution">
    <text evidence="1">The sequence shown here is derived from an EMBL/GenBank/DDBJ whole genome shotgun (WGS) entry which is preliminary data.</text>
</comment>
<sequence length="137" mass="15473">MFTIPRSKRCHLFDSTDLLHLDFPCAFDAVETYVEDSHFSHRLVRCTDCSQLYLKEFYETIDWADGDDPQRVTLMPVVNAEAGKRLHDAFPNGLGAVVPRLVFDSPKGGPRTAGWVGMESRIDVTARETVRQLNAES</sequence>
<evidence type="ECO:0000313" key="1">
    <source>
        <dbReference type="EMBL" id="OGL66701.1"/>
    </source>
</evidence>
<protein>
    <submittedName>
        <fullName evidence="1">Uncharacterized protein</fullName>
    </submittedName>
</protein>
<gene>
    <name evidence="1" type="ORF">A2856_02965</name>
</gene>